<dbReference type="InterPro" id="IPR020846">
    <property type="entry name" value="MFS_dom"/>
</dbReference>
<evidence type="ECO:0000256" key="4">
    <source>
        <dbReference type="ARBA" id="ARBA00023136"/>
    </source>
</evidence>
<reference evidence="9" key="1">
    <citation type="journal article" date="2015" name="Genome Announc.">
        <title>Draft genome sequence of Talaromyces cellulolyticus strain Y-94, a source of lignocellulosic biomass-degrading enzymes.</title>
        <authorList>
            <person name="Fujii T."/>
            <person name="Koike H."/>
            <person name="Sawayama S."/>
            <person name="Yano S."/>
            <person name="Inoue H."/>
        </authorList>
    </citation>
    <scope>NUCLEOTIDE SEQUENCE [LARGE SCALE GENOMIC DNA]</scope>
    <source>
        <strain evidence="9">Y-94</strain>
    </source>
</reference>
<dbReference type="PANTHER" id="PTHR23502">
    <property type="entry name" value="MAJOR FACILITATOR SUPERFAMILY"/>
    <property type="match status" value="1"/>
</dbReference>
<dbReference type="PROSITE" id="PS50850">
    <property type="entry name" value="MFS"/>
    <property type="match status" value="1"/>
</dbReference>
<keyword evidence="4 6" id="KW-0472">Membrane</keyword>
<evidence type="ECO:0000256" key="2">
    <source>
        <dbReference type="ARBA" id="ARBA00022692"/>
    </source>
</evidence>
<protein>
    <recommendedName>
        <fullName evidence="7">Major facilitator superfamily (MFS) profile domain-containing protein</fullName>
    </recommendedName>
</protein>
<dbReference type="AlphaFoldDB" id="A0A6N4SL24"/>
<feature type="compositionally biased region" description="Basic and acidic residues" evidence="5">
    <location>
        <begin position="1"/>
        <end position="10"/>
    </location>
</feature>
<name>A0A6N4SL24_TALPI</name>
<feature type="transmembrane region" description="Helical" evidence="6">
    <location>
        <begin position="88"/>
        <end position="111"/>
    </location>
</feature>
<evidence type="ECO:0000256" key="3">
    <source>
        <dbReference type="ARBA" id="ARBA00022989"/>
    </source>
</evidence>
<feature type="domain" description="Major facilitator superfamily (MFS) profile" evidence="7">
    <location>
        <begin position="57"/>
        <end position="320"/>
    </location>
</feature>
<feature type="transmembrane region" description="Helical" evidence="6">
    <location>
        <begin position="219"/>
        <end position="242"/>
    </location>
</feature>
<dbReference type="GO" id="GO:0015606">
    <property type="term" value="F:spermidine transmembrane transporter activity"/>
    <property type="evidence" value="ECO:0007669"/>
    <property type="project" value="TreeGrafter"/>
</dbReference>
<feature type="transmembrane region" description="Helical" evidence="6">
    <location>
        <begin position="55"/>
        <end position="76"/>
    </location>
</feature>
<dbReference type="Gene3D" id="1.20.1250.20">
    <property type="entry name" value="MFS general substrate transporter like domains"/>
    <property type="match status" value="2"/>
</dbReference>
<dbReference type="GO" id="GO:0000297">
    <property type="term" value="F:spermine transmembrane transporter activity"/>
    <property type="evidence" value="ECO:0007669"/>
    <property type="project" value="TreeGrafter"/>
</dbReference>
<feature type="transmembrane region" description="Helical" evidence="6">
    <location>
        <begin position="288"/>
        <end position="308"/>
    </location>
</feature>
<keyword evidence="2 6" id="KW-0812">Transmembrane</keyword>
<dbReference type="InterPro" id="IPR011701">
    <property type="entry name" value="MFS"/>
</dbReference>
<keyword evidence="3 6" id="KW-1133">Transmembrane helix</keyword>
<dbReference type="Pfam" id="PF07690">
    <property type="entry name" value="MFS_1"/>
    <property type="match status" value="1"/>
</dbReference>
<comment type="caution">
    <text evidence="8">The sequence shown here is derived from an EMBL/GenBank/DDBJ whole genome shotgun (WGS) entry which is preliminary data.</text>
</comment>
<evidence type="ECO:0000313" key="8">
    <source>
        <dbReference type="EMBL" id="GAM40422.1"/>
    </source>
</evidence>
<dbReference type="InterPro" id="IPR036259">
    <property type="entry name" value="MFS_trans_sf"/>
</dbReference>
<evidence type="ECO:0000313" key="9">
    <source>
        <dbReference type="Proteomes" id="UP000053095"/>
    </source>
</evidence>
<feature type="region of interest" description="Disordered" evidence="5">
    <location>
        <begin position="1"/>
        <end position="39"/>
    </location>
</feature>
<feature type="transmembrane region" description="Helical" evidence="6">
    <location>
        <begin position="123"/>
        <end position="141"/>
    </location>
</feature>
<dbReference type="GO" id="GO:0005886">
    <property type="term" value="C:plasma membrane"/>
    <property type="evidence" value="ECO:0007669"/>
    <property type="project" value="TreeGrafter"/>
</dbReference>
<comment type="subcellular location">
    <subcellularLocation>
        <location evidence="1">Membrane</location>
        <topology evidence="1">Multi-pass membrane protein</topology>
    </subcellularLocation>
</comment>
<evidence type="ECO:0000256" key="5">
    <source>
        <dbReference type="SAM" id="MobiDB-lite"/>
    </source>
</evidence>
<organism evidence="8 9">
    <name type="scientific">Talaromyces pinophilus</name>
    <name type="common">Penicillium pinophilum</name>
    <dbReference type="NCBI Taxonomy" id="128442"/>
    <lineage>
        <taxon>Eukaryota</taxon>
        <taxon>Fungi</taxon>
        <taxon>Dikarya</taxon>
        <taxon>Ascomycota</taxon>
        <taxon>Pezizomycotina</taxon>
        <taxon>Eurotiomycetes</taxon>
        <taxon>Eurotiomycetidae</taxon>
        <taxon>Eurotiales</taxon>
        <taxon>Trichocomaceae</taxon>
        <taxon>Talaromyces</taxon>
        <taxon>Talaromyces sect. Talaromyces</taxon>
    </lineage>
</organism>
<sequence length="320" mass="34078">MMAAPSEKRQAGNTGSALVNDSMEKGQTPTDKLDDPLGWETAVENPRNWPTWRKMILLAAMSASAITASIASSIVTPARTAFMHDFHVSSTVALLSVTLYVFALGFGPILGGPLSETVGRYPVYLGSIIFGSAFTIGAGFSRNFGELLFFRFMSGFSWASILAVAQGSLSETFLPAARGPVSAIFILMPFLGPGLGPVIGSLGLPLGLFWFGWSARGGISWAVPAAAIIPFAWGNICVFVSAMQYITDTYNGNVVASAASANSLARYTFAGVFPLFTTPMYESLGIQWASSLLGFLALALLPIPWVFFKFGSSLRAKSQY</sequence>
<feature type="transmembrane region" description="Helical" evidence="6">
    <location>
        <begin position="254"/>
        <end position="276"/>
    </location>
</feature>
<evidence type="ECO:0000256" key="1">
    <source>
        <dbReference type="ARBA" id="ARBA00004141"/>
    </source>
</evidence>
<dbReference type="EMBL" id="DF933835">
    <property type="protein sequence ID" value="GAM40422.1"/>
    <property type="molecule type" value="Genomic_DNA"/>
</dbReference>
<evidence type="ECO:0000256" key="6">
    <source>
        <dbReference type="SAM" id="Phobius"/>
    </source>
</evidence>
<feature type="transmembrane region" description="Helical" evidence="6">
    <location>
        <begin position="147"/>
        <end position="169"/>
    </location>
</feature>
<dbReference type="PANTHER" id="PTHR23502:SF182">
    <property type="entry name" value="POLYAMINE TRANSPORTER, PUTATIVE-RELATED"/>
    <property type="match status" value="1"/>
</dbReference>
<accession>A0A6N4SL24</accession>
<keyword evidence="9" id="KW-1185">Reference proteome</keyword>
<feature type="compositionally biased region" description="Polar residues" evidence="5">
    <location>
        <begin position="11"/>
        <end position="30"/>
    </location>
</feature>
<gene>
    <name evidence="8" type="ORF">TCE0_039f12763</name>
</gene>
<feature type="transmembrane region" description="Helical" evidence="6">
    <location>
        <begin position="181"/>
        <end position="213"/>
    </location>
</feature>
<dbReference type="Proteomes" id="UP000053095">
    <property type="component" value="Unassembled WGS sequence"/>
</dbReference>
<dbReference type="SUPFAM" id="SSF103473">
    <property type="entry name" value="MFS general substrate transporter"/>
    <property type="match status" value="2"/>
</dbReference>
<evidence type="ECO:0000259" key="7">
    <source>
        <dbReference type="PROSITE" id="PS50850"/>
    </source>
</evidence>
<proteinExistence type="predicted"/>